<evidence type="ECO:0000313" key="4">
    <source>
        <dbReference type="Proteomes" id="UP000544742"/>
    </source>
</evidence>
<dbReference type="Proteomes" id="UP000544742">
    <property type="component" value="Unassembled WGS sequence"/>
</dbReference>
<name>A0A7K4AHA3_METSH</name>
<feature type="domain" description="rRNA small subunit methyltransferase F RNA-binding PUA-like" evidence="2">
    <location>
        <begin position="102"/>
        <end position="150"/>
    </location>
</feature>
<organism evidence="3 4">
    <name type="scientific">Methanothrix soehngenii</name>
    <name type="common">Methanosaeta concilii</name>
    <dbReference type="NCBI Taxonomy" id="2223"/>
    <lineage>
        <taxon>Archaea</taxon>
        <taxon>Methanobacteriati</taxon>
        <taxon>Methanobacteriota</taxon>
        <taxon>Stenosarchaea group</taxon>
        <taxon>Methanomicrobia</taxon>
        <taxon>Methanotrichales</taxon>
        <taxon>Methanotrichaceae</taxon>
        <taxon>Methanothrix</taxon>
    </lineage>
</organism>
<dbReference type="EMBL" id="JAAYUN010000079">
    <property type="protein sequence ID" value="NLJ22356.1"/>
    <property type="molecule type" value="Genomic_DNA"/>
</dbReference>
<sequence length="178" mass="19796">MSPSSSRARNIFEPLDTSFVADLWGERFGIPPSAFAGFIFFRKANSVWAANEAILPRLSYEAIGMRIMNLKDRPWKPTTSALQVFGRHATRNLIHLDSANSRSFMEGKTLAIESDSESGYVVVFYRGEVLGCGLYSHGKLVSQIPKERRMASSKNGAEESADQNAKDEVASEMPIDMR</sequence>
<dbReference type="Gene3D" id="3.10.450.720">
    <property type="match status" value="1"/>
</dbReference>
<feature type="compositionally biased region" description="Basic and acidic residues" evidence="1">
    <location>
        <begin position="164"/>
        <end position="178"/>
    </location>
</feature>
<dbReference type="InterPro" id="IPR027391">
    <property type="entry name" value="Nol1_Nop2_Fmu_2"/>
</dbReference>
<protein>
    <recommendedName>
        <fullName evidence="2">rRNA small subunit methyltransferase F RNA-binding PUA-like domain-containing protein</fullName>
    </recommendedName>
</protein>
<dbReference type="RefSeq" id="WP_052297594.1">
    <property type="nucleotide sequence ID" value="NZ_DAOSEI010000065.1"/>
</dbReference>
<dbReference type="Pfam" id="PF13636">
    <property type="entry name" value="Methyltranf_PUA"/>
    <property type="match status" value="1"/>
</dbReference>
<comment type="caution">
    <text evidence="3">The sequence shown here is derived from an EMBL/GenBank/DDBJ whole genome shotgun (WGS) entry which is preliminary data.</text>
</comment>
<feature type="region of interest" description="Disordered" evidence="1">
    <location>
        <begin position="146"/>
        <end position="178"/>
    </location>
</feature>
<evidence type="ECO:0000256" key="1">
    <source>
        <dbReference type="SAM" id="MobiDB-lite"/>
    </source>
</evidence>
<dbReference type="AlphaFoldDB" id="A0A7K4AHA3"/>
<evidence type="ECO:0000259" key="2">
    <source>
        <dbReference type="Pfam" id="PF13636"/>
    </source>
</evidence>
<proteinExistence type="predicted"/>
<gene>
    <name evidence="3" type="ORF">GX426_04525</name>
</gene>
<accession>A0A7K4AHA3</accession>
<dbReference type="GeneID" id="10462552"/>
<reference evidence="3 4" key="1">
    <citation type="journal article" date="2020" name="Biotechnol. Biofuels">
        <title>New insights from the biogas microbiome by comprehensive genome-resolved metagenomics of nearly 1600 species originating from multiple anaerobic digesters.</title>
        <authorList>
            <person name="Campanaro S."/>
            <person name="Treu L."/>
            <person name="Rodriguez-R L.M."/>
            <person name="Kovalovszki A."/>
            <person name="Ziels R.M."/>
            <person name="Maus I."/>
            <person name="Zhu X."/>
            <person name="Kougias P.G."/>
            <person name="Basile A."/>
            <person name="Luo G."/>
            <person name="Schluter A."/>
            <person name="Konstantinidis K.T."/>
            <person name="Angelidaki I."/>
        </authorList>
    </citation>
    <scope>NUCLEOTIDE SEQUENCE [LARGE SCALE GENOMIC DNA]</scope>
    <source>
        <strain evidence="3">AS27yjCOA_157</strain>
    </source>
</reference>
<evidence type="ECO:0000313" key="3">
    <source>
        <dbReference type="EMBL" id="NLJ22356.1"/>
    </source>
</evidence>